<gene>
    <name evidence="5" type="ORF">C7H19_23405</name>
</gene>
<dbReference type="EMBL" id="PXOH01000050">
    <property type="protein sequence ID" value="PSF31075.1"/>
    <property type="molecule type" value="Genomic_DNA"/>
</dbReference>
<proteinExistence type="inferred from homology"/>
<dbReference type="RefSeq" id="WP_106459327.1">
    <property type="nucleotide sequence ID" value="NZ_PXOH01000050.1"/>
</dbReference>
<dbReference type="InterPro" id="IPR044946">
    <property type="entry name" value="Restrct_endonuc_typeI_TRD_sf"/>
</dbReference>
<keyword evidence="5" id="KW-0255">Endonuclease</keyword>
<keyword evidence="5" id="KW-0540">Nuclease</keyword>
<evidence type="ECO:0000313" key="5">
    <source>
        <dbReference type="EMBL" id="PSF31075.1"/>
    </source>
</evidence>
<keyword evidence="6" id="KW-1185">Reference proteome</keyword>
<protein>
    <submittedName>
        <fullName evidence="5">Restriction endonuclease subunit S</fullName>
    </submittedName>
</protein>
<accession>A0A2T1LRB5</accession>
<comment type="similarity">
    <text evidence="1">Belongs to the type-I restriction system S methylase family.</text>
</comment>
<feature type="domain" description="Type I restriction modification DNA specificity" evidence="4">
    <location>
        <begin position="36"/>
        <end position="183"/>
    </location>
</feature>
<keyword evidence="2" id="KW-0680">Restriction system</keyword>
<dbReference type="PANTHER" id="PTHR30408">
    <property type="entry name" value="TYPE-1 RESTRICTION ENZYME ECOKI SPECIFICITY PROTEIN"/>
    <property type="match status" value="1"/>
</dbReference>
<dbReference type="GO" id="GO:0004519">
    <property type="term" value="F:endonuclease activity"/>
    <property type="evidence" value="ECO:0007669"/>
    <property type="project" value="UniProtKB-KW"/>
</dbReference>
<dbReference type="InterPro" id="IPR052021">
    <property type="entry name" value="Type-I_RS_S_subunit"/>
</dbReference>
<evidence type="ECO:0000256" key="1">
    <source>
        <dbReference type="ARBA" id="ARBA00010923"/>
    </source>
</evidence>
<keyword evidence="5" id="KW-0378">Hydrolase</keyword>
<dbReference type="CDD" id="cd16961">
    <property type="entry name" value="RMtype1_S_TRD-CR_like"/>
    <property type="match status" value="1"/>
</dbReference>
<keyword evidence="3" id="KW-0238">DNA-binding</keyword>
<sequence>MSNNFLKDWQLLPLEKCMSAIIDYRGKTPTKTTFGIPLITAKIVKNGRIHEVEEYIAQEDYELWMRRGMPQSGDVVMTTEAPLGEIAQLNGKKVALAQRIITLRGKPTLLDNTYLKFLMQSDFIQNQLYSRASGTTVLGIKQSELRQINLIIPPLSEQKAIAHILGTLDDKIELNQQMNQTLEAMARAIFKSWFVDFDPVRAKMEGRQPVGMDAATAELFPDSFEESALGLIPKGWKIEKLGNLAKNFSKSFDFLKKDQVIFINTGDVLSGKFLHNNLISKEGLPGQAKKSIDKNDILFNEIRPANQRYAFVDFDARDYVVSTKFMIIRALEDIEPRLLYRILILKNTLTEFQIVAESRSGTFPQITFESISYFPIILTPKVVQKAFLTMIKSFEKQIWQNENQNYALTTIRDTLLPKLMSGEIRVKEAEKLLEAVA</sequence>
<evidence type="ECO:0000256" key="2">
    <source>
        <dbReference type="ARBA" id="ARBA00022747"/>
    </source>
</evidence>
<dbReference type="Proteomes" id="UP000239001">
    <property type="component" value="Unassembled WGS sequence"/>
</dbReference>
<evidence type="ECO:0000259" key="4">
    <source>
        <dbReference type="Pfam" id="PF01420"/>
    </source>
</evidence>
<dbReference type="PANTHER" id="PTHR30408:SF13">
    <property type="entry name" value="TYPE I RESTRICTION ENZYME HINDI SPECIFICITY SUBUNIT"/>
    <property type="match status" value="1"/>
</dbReference>
<dbReference type="GO" id="GO:0009307">
    <property type="term" value="P:DNA restriction-modification system"/>
    <property type="evidence" value="ECO:0007669"/>
    <property type="project" value="UniProtKB-KW"/>
</dbReference>
<evidence type="ECO:0000313" key="6">
    <source>
        <dbReference type="Proteomes" id="UP000239001"/>
    </source>
</evidence>
<dbReference type="GO" id="GO:0003677">
    <property type="term" value="F:DNA binding"/>
    <property type="evidence" value="ECO:0007669"/>
    <property type="project" value="UniProtKB-KW"/>
</dbReference>
<organism evidence="5 6">
    <name type="scientific">Aphanothece hegewaldii CCALA 016</name>
    <dbReference type="NCBI Taxonomy" id="2107694"/>
    <lineage>
        <taxon>Bacteria</taxon>
        <taxon>Bacillati</taxon>
        <taxon>Cyanobacteriota</taxon>
        <taxon>Cyanophyceae</taxon>
        <taxon>Oscillatoriophycideae</taxon>
        <taxon>Chroococcales</taxon>
        <taxon>Aphanothecaceae</taxon>
        <taxon>Aphanothece</taxon>
    </lineage>
</organism>
<evidence type="ECO:0000256" key="3">
    <source>
        <dbReference type="ARBA" id="ARBA00023125"/>
    </source>
</evidence>
<dbReference type="OrthoDB" id="9815652at2"/>
<name>A0A2T1LRB5_9CHRO</name>
<reference evidence="5 6" key="2">
    <citation type="submission" date="2018-03" db="EMBL/GenBank/DDBJ databases">
        <authorList>
            <person name="Keele B.F."/>
        </authorList>
    </citation>
    <scope>NUCLEOTIDE SEQUENCE [LARGE SCALE GENOMIC DNA]</scope>
    <source>
        <strain evidence="5 6">CCALA 016</strain>
    </source>
</reference>
<reference evidence="5 6" key="1">
    <citation type="submission" date="2018-03" db="EMBL/GenBank/DDBJ databases">
        <title>The ancient ancestry and fast evolution of plastids.</title>
        <authorList>
            <person name="Moore K.R."/>
            <person name="Magnabosco C."/>
            <person name="Momper L."/>
            <person name="Gold D.A."/>
            <person name="Bosak T."/>
            <person name="Fournier G.P."/>
        </authorList>
    </citation>
    <scope>NUCLEOTIDE SEQUENCE [LARGE SCALE GENOMIC DNA]</scope>
    <source>
        <strain evidence="5 6">CCALA 016</strain>
    </source>
</reference>
<dbReference type="SUPFAM" id="SSF116734">
    <property type="entry name" value="DNA methylase specificity domain"/>
    <property type="match status" value="2"/>
</dbReference>
<dbReference type="InterPro" id="IPR000055">
    <property type="entry name" value="Restrct_endonuc_typeI_TRD"/>
</dbReference>
<dbReference type="Pfam" id="PF01420">
    <property type="entry name" value="Methylase_S"/>
    <property type="match status" value="2"/>
</dbReference>
<feature type="domain" description="Type I restriction modification DNA specificity" evidence="4">
    <location>
        <begin position="233"/>
        <end position="402"/>
    </location>
</feature>
<comment type="caution">
    <text evidence="5">The sequence shown here is derived from an EMBL/GenBank/DDBJ whole genome shotgun (WGS) entry which is preliminary data.</text>
</comment>
<dbReference type="AlphaFoldDB" id="A0A2T1LRB5"/>
<dbReference type="Gene3D" id="3.90.220.20">
    <property type="entry name" value="DNA methylase specificity domains"/>
    <property type="match status" value="2"/>
</dbReference>